<feature type="compositionally biased region" description="Low complexity" evidence="1">
    <location>
        <begin position="15"/>
        <end position="29"/>
    </location>
</feature>
<name>M7ZWZ0_TRIUA</name>
<feature type="compositionally biased region" description="Basic and acidic residues" evidence="1">
    <location>
        <begin position="111"/>
        <end position="120"/>
    </location>
</feature>
<feature type="region of interest" description="Disordered" evidence="1">
    <location>
        <begin position="101"/>
        <end position="120"/>
    </location>
</feature>
<evidence type="ECO:0000313" key="2">
    <source>
        <dbReference type="EMBL" id="EMS52644.1"/>
    </source>
</evidence>
<evidence type="ECO:0000256" key="1">
    <source>
        <dbReference type="SAM" id="MobiDB-lite"/>
    </source>
</evidence>
<feature type="region of interest" description="Disordered" evidence="1">
    <location>
        <begin position="1"/>
        <end position="38"/>
    </location>
</feature>
<sequence length="120" mass="12968">MADAPNPAAPPPPTTTSSAPSARSNPSPRTSRRRSSVTYIRRRGLVDVRYRPKLEASSVAALAAVTQQEATIVENEALLAKAKKAEKCDAATFALQETLQGMMTKRKQGRRSADKRTSSK</sequence>
<gene>
    <name evidence="2" type="ORF">TRIUR3_29717</name>
</gene>
<accession>M7ZWZ0</accession>
<dbReference type="EMBL" id="KD204989">
    <property type="protein sequence ID" value="EMS52644.1"/>
    <property type="molecule type" value="Genomic_DNA"/>
</dbReference>
<reference evidence="2" key="1">
    <citation type="journal article" date="2013" name="Nature">
        <title>Draft genome of the wheat A-genome progenitor Triticum urartu.</title>
        <authorList>
            <person name="Ling H.Q."/>
            <person name="Zhao S."/>
            <person name="Liu D."/>
            <person name="Wang J."/>
            <person name="Sun H."/>
            <person name="Zhang C."/>
            <person name="Fan H."/>
            <person name="Li D."/>
            <person name="Dong L."/>
            <person name="Tao Y."/>
            <person name="Gao C."/>
            <person name="Wu H."/>
            <person name="Li Y."/>
            <person name="Cui Y."/>
            <person name="Guo X."/>
            <person name="Zheng S."/>
            <person name="Wang B."/>
            <person name="Yu K."/>
            <person name="Liang Q."/>
            <person name="Yang W."/>
            <person name="Lou X."/>
            <person name="Chen J."/>
            <person name="Feng M."/>
            <person name="Jian J."/>
            <person name="Zhang X."/>
            <person name="Luo G."/>
            <person name="Jiang Y."/>
            <person name="Liu J."/>
            <person name="Wang Z."/>
            <person name="Sha Y."/>
            <person name="Zhang B."/>
            <person name="Wu H."/>
            <person name="Tang D."/>
            <person name="Shen Q."/>
            <person name="Xue P."/>
            <person name="Zou S."/>
            <person name="Wang X."/>
            <person name="Liu X."/>
            <person name="Wang F."/>
            <person name="Yang Y."/>
            <person name="An X."/>
            <person name="Dong Z."/>
            <person name="Zhang K."/>
            <person name="Zhang X."/>
            <person name="Luo M.C."/>
            <person name="Dvorak J."/>
            <person name="Tong Y."/>
            <person name="Wang J."/>
            <person name="Yang H."/>
            <person name="Li Z."/>
            <person name="Wang D."/>
            <person name="Zhang A."/>
            <person name="Wang J."/>
        </authorList>
    </citation>
    <scope>NUCLEOTIDE SEQUENCE</scope>
</reference>
<organism evidence="2">
    <name type="scientific">Triticum urartu</name>
    <name type="common">Red wild einkorn</name>
    <name type="synonym">Crithodium urartu</name>
    <dbReference type="NCBI Taxonomy" id="4572"/>
    <lineage>
        <taxon>Eukaryota</taxon>
        <taxon>Viridiplantae</taxon>
        <taxon>Streptophyta</taxon>
        <taxon>Embryophyta</taxon>
        <taxon>Tracheophyta</taxon>
        <taxon>Spermatophyta</taxon>
        <taxon>Magnoliopsida</taxon>
        <taxon>Liliopsida</taxon>
        <taxon>Poales</taxon>
        <taxon>Poaceae</taxon>
        <taxon>BOP clade</taxon>
        <taxon>Pooideae</taxon>
        <taxon>Triticodae</taxon>
        <taxon>Triticeae</taxon>
        <taxon>Triticinae</taxon>
        <taxon>Triticum</taxon>
    </lineage>
</organism>
<dbReference type="AlphaFoldDB" id="M7ZWZ0"/>
<proteinExistence type="predicted"/>
<protein>
    <submittedName>
        <fullName evidence="2">Uncharacterized protein</fullName>
    </submittedName>
</protein>